<dbReference type="GO" id="GO:0016787">
    <property type="term" value="F:hydrolase activity"/>
    <property type="evidence" value="ECO:0007669"/>
    <property type="project" value="UniProtKB-KW"/>
</dbReference>
<comment type="cofactor">
    <cofactor evidence="1">
        <name>Mg(2+)</name>
        <dbReference type="ChEBI" id="CHEBI:18420"/>
    </cofactor>
</comment>
<dbReference type="PROSITE" id="PS00893">
    <property type="entry name" value="NUDIX_BOX"/>
    <property type="match status" value="1"/>
</dbReference>
<dbReference type="PANTHER" id="PTHR43046:SF16">
    <property type="entry name" value="ADP-RIBOSE PYROPHOSPHATASE YJHB-RELATED"/>
    <property type="match status" value="1"/>
</dbReference>
<evidence type="ECO:0000313" key="4">
    <source>
        <dbReference type="EMBL" id="XDS43853.1"/>
    </source>
</evidence>
<dbReference type="RefSeq" id="WP_369343447.1">
    <property type="nucleotide sequence ID" value="NZ_CP129674.1"/>
</dbReference>
<evidence type="ECO:0000256" key="1">
    <source>
        <dbReference type="ARBA" id="ARBA00001946"/>
    </source>
</evidence>
<accession>A0AB39U4G7</accession>
<dbReference type="SUPFAM" id="SSF55811">
    <property type="entry name" value="Nudix"/>
    <property type="match status" value="1"/>
</dbReference>
<reference evidence="4" key="1">
    <citation type="submission" date="2023-07" db="EMBL/GenBank/DDBJ databases">
        <title>Bifidobacterium aquikefiriaerophilum sp. nov. and Bifidobacterium eccum sp. nov., isolated from water kefir.</title>
        <authorList>
            <person name="Breselge S."/>
            <person name="Bellassi P."/>
            <person name="Barcenilla C."/>
            <person name="Alvarez-Ordonez A."/>
            <person name="Morelli L."/>
            <person name="Cotter P.D."/>
        </authorList>
    </citation>
    <scope>NUCLEOTIDE SEQUENCE</scope>
    <source>
        <strain evidence="4">WK041_4_12</strain>
    </source>
</reference>
<dbReference type="CDD" id="cd18879">
    <property type="entry name" value="NUDIX_Hydrolase"/>
    <property type="match status" value="1"/>
</dbReference>
<dbReference type="PROSITE" id="PS51462">
    <property type="entry name" value="NUDIX"/>
    <property type="match status" value="1"/>
</dbReference>
<dbReference type="InterPro" id="IPR000086">
    <property type="entry name" value="NUDIX_hydrolase_dom"/>
</dbReference>
<dbReference type="AlphaFoldDB" id="A0AB39U4G7"/>
<evidence type="ECO:0000256" key="2">
    <source>
        <dbReference type="ARBA" id="ARBA00022801"/>
    </source>
</evidence>
<dbReference type="KEGG" id="baqk:QN215_06060"/>
<dbReference type="InterPro" id="IPR020084">
    <property type="entry name" value="NUDIX_hydrolase_CS"/>
</dbReference>
<dbReference type="PANTHER" id="PTHR43046">
    <property type="entry name" value="GDP-MANNOSE MANNOSYL HYDROLASE"/>
    <property type="match status" value="1"/>
</dbReference>
<dbReference type="EMBL" id="CP129674">
    <property type="protein sequence ID" value="XDS43853.1"/>
    <property type="molecule type" value="Genomic_DNA"/>
</dbReference>
<name>A0AB39U4G7_9BIFI</name>
<organism evidence="4">
    <name type="scientific">Bifidobacterium aquikefiricola</name>
    <dbReference type="NCBI Taxonomy" id="3059038"/>
    <lineage>
        <taxon>Bacteria</taxon>
        <taxon>Bacillati</taxon>
        <taxon>Actinomycetota</taxon>
        <taxon>Actinomycetes</taxon>
        <taxon>Bifidobacteriales</taxon>
        <taxon>Bifidobacteriaceae</taxon>
        <taxon>Bifidobacterium</taxon>
    </lineage>
</organism>
<dbReference type="Gene3D" id="3.90.79.10">
    <property type="entry name" value="Nucleoside Triphosphate Pyrophosphohydrolase"/>
    <property type="match status" value="1"/>
</dbReference>
<protein>
    <submittedName>
        <fullName evidence="4">NUDIX domain-containing protein</fullName>
    </submittedName>
</protein>
<dbReference type="Pfam" id="PF00293">
    <property type="entry name" value="NUDIX"/>
    <property type="match status" value="1"/>
</dbReference>
<sequence>MATPEFILKLRKKIGHDPLWLIGITAYVQSQDGRILLGRRSDTGEWALVYGINEPGEEPADTVVREVKEETGIDAVPTELASIKSSSRMLTYANGDQAQYMDLLFICTLKDGGNAEPYVGDEESLQIGWFSPNELPQPLAKTTVERLVYVQKFKNRSQVGNNAALFTHNL</sequence>
<keyword evidence="2" id="KW-0378">Hydrolase</keyword>
<gene>
    <name evidence="4" type="ORF">QN215_06060</name>
</gene>
<evidence type="ECO:0000259" key="3">
    <source>
        <dbReference type="PROSITE" id="PS51462"/>
    </source>
</evidence>
<dbReference type="InterPro" id="IPR015797">
    <property type="entry name" value="NUDIX_hydrolase-like_dom_sf"/>
</dbReference>
<proteinExistence type="predicted"/>
<feature type="domain" description="Nudix hydrolase" evidence="3">
    <location>
        <begin position="19"/>
        <end position="152"/>
    </location>
</feature>